<dbReference type="Proteomes" id="UP000008841">
    <property type="component" value="Chromosome"/>
</dbReference>
<accession>B3EGZ9</accession>
<dbReference type="KEGG" id="cli:Clim_0591"/>
<sequence length="76" mass="8658">MSKKLEEIINDAMELGLEERAQLAGSLLLSLDEPSESEVERLWLQEAERRLQEYREGKVKGIPAEEVFNRAIGDIS</sequence>
<dbReference type="eggNOG" id="ENOG5033EA0">
    <property type="taxonomic scope" value="Bacteria"/>
</dbReference>
<dbReference type="RefSeq" id="WP_012465560.1">
    <property type="nucleotide sequence ID" value="NC_010803.1"/>
</dbReference>
<dbReference type="OrthoDB" id="5472101at2"/>
<dbReference type="NCBIfam" id="TIGR02574">
    <property type="entry name" value="stabl_TIGR02574"/>
    <property type="match status" value="1"/>
</dbReference>
<organism evidence="1 2">
    <name type="scientific">Chlorobium limicola (strain DSM 245 / NBRC 103803 / 6330)</name>
    <dbReference type="NCBI Taxonomy" id="290315"/>
    <lineage>
        <taxon>Bacteria</taxon>
        <taxon>Pseudomonadati</taxon>
        <taxon>Chlorobiota</taxon>
        <taxon>Chlorobiia</taxon>
        <taxon>Chlorobiales</taxon>
        <taxon>Chlorobiaceae</taxon>
        <taxon>Chlorobium/Pelodictyon group</taxon>
        <taxon>Chlorobium</taxon>
    </lineage>
</organism>
<name>B3EGZ9_CHLL2</name>
<gene>
    <name evidence="1" type="ordered locus">Clim_0591</name>
</gene>
<protein>
    <submittedName>
        <fullName evidence="1">Addiction module component, TIGR02574 family</fullName>
    </submittedName>
</protein>
<dbReference type="EMBL" id="CP001097">
    <property type="protein sequence ID" value="ACD89679.1"/>
    <property type="molecule type" value="Genomic_DNA"/>
</dbReference>
<dbReference type="STRING" id="290315.Clim_0591"/>
<proteinExistence type="predicted"/>
<dbReference type="Pfam" id="PF09720">
    <property type="entry name" value="Unstab_antitox"/>
    <property type="match status" value="1"/>
</dbReference>
<evidence type="ECO:0000313" key="2">
    <source>
        <dbReference type="Proteomes" id="UP000008841"/>
    </source>
</evidence>
<dbReference type="HOGENOM" id="CLU_177580_2_2_10"/>
<reference evidence="1 2" key="1">
    <citation type="submission" date="2008-05" db="EMBL/GenBank/DDBJ databases">
        <title>Complete sequence of Chlorobium limicola DSM 245.</title>
        <authorList>
            <consortium name="US DOE Joint Genome Institute"/>
            <person name="Lucas S."/>
            <person name="Copeland A."/>
            <person name="Lapidus A."/>
            <person name="Glavina del Rio T."/>
            <person name="Dalin E."/>
            <person name="Tice H."/>
            <person name="Bruce D."/>
            <person name="Goodwin L."/>
            <person name="Pitluck S."/>
            <person name="Schmutz J."/>
            <person name="Larimer F."/>
            <person name="Land M."/>
            <person name="Hauser L."/>
            <person name="Kyrpides N."/>
            <person name="Ovchinnikova G."/>
            <person name="Zhao F."/>
            <person name="Li T."/>
            <person name="Liu Z."/>
            <person name="Overmann J."/>
            <person name="Bryant D.A."/>
            <person name="Richardson P."/>
        </authorList>
    </citation>
    <scope>NUCLEOTIDE SEQUENCE [LARGE SCALE GENOMIC DNA]</scope>
    <source>
        <strain evidence="2">DSM 245 / NBRC 103803 / 6330</strain>
    </source>
</reference>
<dbReference type="InterPro" id="IPR013406">
    <property type="entry name" value="CHP02574_addiction_mod"/>
</dbReference>
<dbReference type="AlphaFoldDB" id="B3EGZ9"/>
<evidence type="ECO:0000313" key="1">
    <source>
        <dbReference type="EMBL" id="ACD89679.1"/>
    </source>
</evidence>